<keyword evidence="6 10" id="KW-0067">ATP-binding</keyword>
<comment type="subcellular location">
    <subcellularLocation>
        <location evidence="1">Cell membrane</location>
        <topology evidence="1">Peripheral membrane protein</topology>
    </subcellularLocation>
</comment>
<dbReference type="EC" id="3.6.3.-" evidence="10"/>
<keyword evidence="5" id="KW-0547">Nucleotide-binding</keyword>
<comment type="similarity">
    <text evidence="2">Belongs to the ABC transporter superfamily.</text>
</comment>
<dbReference type="GO" id="GO:0042626">
    <property type="term" value="F:ATPase-coupled transmembrane transporter activity"/>
    <property type="evidence" value="ECO:0007669"/>
    <property type="project" value="TreeGrafter"/>
</dbReference>
<keyword evidence="10" id="KW-0378">Hydrolase</keyword>
<evidence type="ECO:0000256" key="6">
    <source>
        <dbReference type="ARBA" id="ARBA00022840"/>
    </source>
</evidence>
<evidence type="ECO:0000259" key="9">
    <source>
        <dbReference type="PROSITE" id="PS50893"/>
    </source>
</evidence>
<dbReference type="GO" id="GO:0005524">
    <property type="term" value="F:ATP binding"/>
    <property type="evidence" value="ECO:0007669"/>
    <property type="project" value="UniProtKB-KW"/>
</dbReference>
<keyword evidence="8" id="KW-0472">Membrane</keyword>
<feature type="domain" description="ABC transporter" evidence="9">
    <location>
        <begin position="301"/>
        <end position="532"/>
    </location>
</feature>
<protein>
    <submittedName>
        <fullName evidence="10">Putative HMP/thiamine import ATP-binding protein YkoD</fullName>
        <ecNumber evidence="10">3.6.3.-</ecNumber>
    </submittedName>
</protein>
<dbReference type="EMBL" id="FMHG01000003">
    <property type="protein sequence ID" value="SCJ89906.1"/>
    <property type="molecule type" value="Genomic_DNA"/>
</dbReference>
<dbReference type="PROSITE" id="PS50893">
    <property type="entry name" value="ABC_TRANSPORTER_2"/>
    <property type="match status" value="2"/>
</dbReference>
<evidence type="ECO:0000256" key="2">
    <source>
        <dbReference type="ARBA" id="ARBA00005417"/>
    </source>
</evidence>
<name>A0A1C6K6G4_9FIRM</name>
<dbReference type="InterPro" id="IPR015856">
    <property type="entry name" value="ABC_transpr_CbiO/EcfA_su"/>
</dbReference>
<organism evidence="10">
    <name type="scientific">uncultured Anaerotruncus sp</name>
    <dbReference type="NCBI Taxonomy" id="905011"/>
    <lineage>
        <taxon>Bacteria</taxon>
        <taxon>Bacillati</taxon>
        <taxon>Bacillota</taxon>
        <taxon>Clostridia</taxon>
        <taxon>Eubacteriales</taxon>
        <taxon>Oscillospiraceae</taxon>
        <taxon>Anaerotruncus</taxon>
        <taxon>environmental samples</taxon>
    </lineage>
</organism>
<dbReference type="SMART" id="SM00382">
    <property type="entry name" value="AAA"/>
    <property type="match status" value="2"/>
</dbReference>
<dbReference type="Gene3D" id="3.40.50.300">
    <property type="entry name" value="P-loop containing nucleotide triphosphate hydrolases"/>
    <property type="match status" value="2"/>
</dbReference>
<dbReference type="PANTHER" id="PTHR43553">
    <property type="entry name" value="HEAVY METAL TRANSPORTER"/>
    <property type="match status" value="1"/>
</dbReference>
<accession>A0A1C6K6G4</accession>
<dbReference type="InterPro" id="IPR027417">
    <property type="entry name" value="P-loop_NTPase"/>
</dbReference>
<dbReference type="GO" id="GO:0043190">
    <property type="term" value="C:ATP-binding cassette (ABC) transporter complex"/>
    <property type="evidence" value="ECO:0007669"/>
    <property type="project" value="TreeGrafter"/>
</dbReference>
<evidence type="ECO:0000256" key="3">
    <source>
        <dbReference type="ARBA" id="ARBA00022448"/>
    </source>
</evidence>
<keyword evidence="7" id="KW-1278">Translocase</keyword>
<evidence type="ECO:0000256" key="8">
    <source>
        <dbReference type="ARBA" id="ARBA00023136"/>
    </source>
</evidence>
<keyword evidence="3" id="KW-0813">Transport</keyword>
<dbReference type="GO" id="GO:0016887">
    <property type="term" value="F:ATP hydrolysis activity"/>
    <property type="evidence" value="ECO:0007669"/>
    <property type="project" value="InterPro"/>
</dbReference>
<dbReference type="PROSITE" id="PS00211">
    <property type="entry name" value="ABC_TRANSPORTER_1"/>
    <property type="match status" value="2"/>
</dbReference>
<dbReference type="InterPro" id="IPR017871">
    <property type="entry name" value="ABC_transporter-like_CS"/>
</dbReference>
<evidence type="ECO:0000256" key="7">
    <source>
        <dbReference type="ARBA" id="ARBA00022967"/>
    </source>
</evidence>
<proteinExistence type="inferred from homology"/>
<keyword evidence="4" id="KW-1003">Cell membrane</keyword>
<dbReference type="InterPro" id="IPR003593">
    <property type="entry name" value="AAA+_ATPase"/>
</dbReference>
<gene>
    <name evidence="10" type="primary">ykoD_2</name>
    <name evidence="10" type="ORF">SAMEA3545359_02688</name>
</gene>
<evidence type="ECO:0000256" key="5">
    <source>
        <dbReference type="ARBA" id="ARBA00022741"/>
    </source>
</evidence>
<dbReference type="CDD" id="cd03225">
    <property type="entry name" value="ABC_cobalt_CbiO_domain1"/>
    <property type="match status" value="2"/>
</dbReference>
<feature type="domain" description="ABC transporter" evidence="9">
    <location>
        <begin position="4"/>
        <end position="242"/>
    </location>
</feature>
<dbReference type="SUPFAM" id="SSF52540">
    <property type="entry name" value="P-loop containing nucleoside triphosphate hydrolases"/>
    <property type="match status" value="2"/>
</dbReference>
<dbReference type="Pfam" id="PF00005">
    <property type="entry name" value="ABC_tran"/>
    <property type="match status" value="2"/>
</dbReference>
<evidence type="ECO:0000313" key="10">
    <source>
        <dbReference type="EMBL" id="SCJ89906.1"/>
    </source>
</evidence>
<dbReference type="InterPro" id="IPR050095">
    <property type="entry name" value="ECF_ABC_transporter_ATP-bd"/>
</dbReference>
<sequence>MAQVEFRDVSFWYPMSDGAALQHVTIQIEQAEFVVLCGPSGCGKTTLLRHLKPSIAPYGKREGQVLYRDRSLAQLDRRAAAQQIGYVRQSPDEQIVTDKVWHELAFGLESLGYDQQTIRRRVAEMASFFGIQTWFRRSVSELSGGQKQLLNLASVMAMQPQVLVLDEPTSQLDPIAAGEFLQALRKINLELGVTIILSEHRLEEVFPLADRVIAMEDGRITCSGPAREVGDFLSRGQGRDRMFEGLPAVMKIYAQIGTGGTCPLTVREGRLWLQSLLPPRAAVTALPQPAESRTHPKPVLAEAKDVWFRYSRGGVDVVRGLDAQVYGGELYCLIGGNGVGKTTALKLLGGIYRPYRGKVLHRGTAMANNKNSLRVGLLPQDPQALFTEITVEEELFDALGDSRCPDREKEQRIEQMLAQLELQALRRANPYDLSGGEQQRLALGKILLLQPELVLLDEPTKGLDPFFKAVLADILKGLTEQGIGVVMVTHDIEFAAEHADRCAMLFDGQVVSQGRPHAFFSGNSFYTTAADRMSRGVFEGAVTYRDVVELCRQNGI</sequence>
<evidence type="ECO:0000256" key="1">
    <source>
        <dbReference type="ARBA" id="ARBA00004202"/>
    </source>
</evidence>
<dbReference type="InterPro" id="IPR003439">
    <property type="entry name" value="ABC_transporter-like_ATP-bd"/>
</dbReference>
<evidence type="ECO:0000256" key="4">
    <source>
        <dbReference type="ARBA" id="ARBA00022475"/>
    </source>
</evidence>
<dbReference type="PANTHER" id="PTHR43553:SF27">
    <property type="entry name" value="ENERGY-COUPLING FACTOR TRANSPORTER ATP-BINDING PROTEIN ECFA2"/>
    <property type="match status" value="1"/>
</dbReference>
<dbReference type="AlphaFoldDB" id="A0A1C6K6G4"/>
<reference evidence="10" key="1">
    <citation type="submission" date="2015-09" db="EMBL/GenBank/DDBJ databases">
        <authorList>
            <consortium name="Pathogen Informatics"/>
        </authorList>
    </citation>
    <scope>NUCLEOTIDE SEQUENCE</scope>
    <source>
        <strain evidence="10">2789STDY5834896</strain>
    </source>
</reference>